<evidence type="ECO:0000313" key="8">
    <source>
        <dbReference type="Proteomes" id="UP001250932"/>
    </source>
</evidence>
<organism evidence="7 8">
    <name type="scientific">Candidatus Nitronereus thalassa</name>
    <dbReference type="NCBI Taxonomy" id="3020898"/>
    <lineage>
        <taxon>Bacteria</taxon>
        <taxon>Pseudomonadati</taxon>
        <taxon>Nitrospirota</taxon>
        <taxon>Nitrospiria</taxon>
        <taxon>Nitrospirales</taxon>
        <taxon>Nitrospiraceae</taxon>
        <taxon>Candidatus Nitronereus</taxon>
    </lineage>
</organism>
<evidence type="ECO:0000256" key="5">
    <source>
        <dbReference type="SAM" id="MobiDB-lite"/>
    </source>
</evidence>
<dbReference type="PANTHER" id="PTHR33751">
    <property type="entry name" value="CBB3-TYPE CYTOCHROME C OXIDASE SUBUNIT FIXP"/>
    <property type="match status" value="1"/>
</dbReference>
<dbReference type="Gene3D" id="1.10.760.10">
    <property type="entry name" value="Cytochrome c-like domain"/>
    <property type="match status" value="1"/>
</dbReference>
<evidence type="ECO:0000259" key="6">
    <source>
        <dbReference type="PROSITE" id="PS51007"/>
    </source>
</evidence>
<dbReference type="Pfam" id="PF00034">
    <property type="entry name" value="Cytochrom_C"/>
    <property type="match status" value="1"/>
</dbReference>
<dbReference type="InterPro" id="IPR050597">
    <property type="entry name" value="Cytochrome_c_Oxidase_Subunit"/>
</dbReference>
<dbReference type="PROSITE" id="PS51007">
    <property type="entry name" value="CYTC"/>
    <property type="match status" value="1"/>
</dbReference>
<dbReference type="SUPFAM" id="SSF46626">
    <property type="entry name" value="Cytochrome c"/>
    <property type="match status" value="1"/>
</dbReference>
<dbReference type="EMBL" id="JAQOUE010000001">
    <property type="protein sequence ID" value="MDT7040757.1"/>
    <property type="molecule type" value="Genomic_DNA"/>
</dbReference>
<feature type="region of interest" description="Disordered" evidence="5">
    <location>
        <begin position="105"/>
        <end position="125"/>
    </location>
</feature>
<dbReference type="InterPro" id="IPR036909">
    <property type="entry name" value="Cyt_c-like_dom_sf"/>
</dbReference>
<name>A0ABU3K2Z0_9BACT</name>
<dbReference type="PANTHER" id="PTHR33751:SF1">
    <property type="entry name" value="CBB3-TYPE CYTOCHROME C OXIDASE SUBUNIT FIXP"/>
    <property type="match status" value="1"/>
</dbReference>
<evidence type="ECO:0000256" key="2">
    <source>
        <dbReference type="ARBA" id="ARBA00022723"/>
    </source>
</evidence>
<accession>A0ABU3K2Z0</accession>
<protein>
    <submittedName>
        <fullName evidence="7">Cytochrome c</fullName>
    </submittedName>
</protein>
<dbReference type="RefSeq" id="WP_313831115.1">
    <property type="nucleotide sequence ID" value="NZ_JAQOUE010000001.1"/>
</dbReference>
<evidence type="ECO:0000313" key="7">
    <source>
        <dbReference type="EMBL" id="MDT7040757.1"/>
    </source>
</evidence>
<sequence length="169" mass="18651">MKLAFHKGGVMSKAGKIMKGILTLSGLVMTMILFSSGEALPIFGFSEDEKKLKEHSVQIPPEYQGKQMPNGWLTDPKVLAVGKAIYEGTGNSDVNCAGCHGIDGKPTRKGKGAPDLSDPQEAQKSNAQWFWEISEGKRRTKMQGHAKHLTEEERWQVIAYMRTFAQSAK</sequence>
<reference evidence="7 8" key="1">
    <citation type="journal article" date="2023" name="ISME J.">
        <title>Cultivation and genomic characterization of novel and ubiquitous marine nitrite-oxidizing bacteria from the Nitrospirales.</title>
        <authorList>
            <person name="Mueller A.J."/>
            <person name="Daebeler A."/>
            <person name="Herbold C.W."/>
            <person name="Kirkegaard R.H."/>
            <person name="Daims H."/>
        </authorList>
    </citation>
    <scope>NUCLEOTIDE SEQUENCE [LARGE SCALE GENOMIC DNA]</scope>
    <source>
        <strain evidence="7 8">EB</strain>
    </source>
</reference>
<evidence type="ECO:0000256" key="1">
    <source>
        <dbReference type="ARBA" id="ARBA00022617"/>
    </source>
</evidence>
<keyword evidence="1 4" id="KW-0349">Heme</keyword>
<dbReference type="InterPro" id="IPR009056">
    <property type="entry name" value="Cyt_c-like_dom"/>
</dbReference>
<evidence type="ECO:0000256" key="3">
    <source>
        <dbReference type="ARBA" id="ARBA00023004"/>
    </source>
</evidence>
<gene>
    <name evidence="7" type="ORF">PPG34_00240</name>
</gene>
<feature type="domain" description="Cytochrome c" evidence="6">
    <location>
        <begin position="77"/>
        <end position="165"/>
    </location>
</feature>
<keyword evidence="8" id="KW-1185">Reference proteome</keyword>
<proteinExistence type="predicted"/>
<comment type="caution">
    <text evidence="7">The sequence shown here is derived from an EMBL/GenBank/DDBJ whole genome shotgun (WGS) entry which is preliminary data.</text>
</comment>
<dbReference type="Proteomes" id="UP001250932">
    <property type="component" value="Unassembled WGS sequence"/>
</dbReference>
<evidence type="ECO:0000256" key="4">
    <source>
        <dbReference type="PROSITE-ProRule" id="PRU00433"/>
    </source>
</evidence>
<keyword evidence="2 4" id="KW-0479">Metal-binding</keyword>
<keyword evidence="3 4" id="KW-0408">Iron</keyword>